<feature type="compositionally biased region" description="Low complexity" evidence="1">
    <location>
        <begin position="505"/>
        <end position="516"/>
    </location>
</feature>
<evidence type="ECO:0000313" key="3">
    <source>
        <dbReference type="EMBL" id="AWV87805.1"/>
    </source>
</evidence>
<dbReference type="PROSITE" id="PS51841">
    <property type="entry name" value="LTD"/>
    <property type="match status" value="1"/>
</dbReference>
<dbReference type="RefSeq" id="WP_111331003.1">
    <property type="nucleotide sequence ID" value="NZ_CP030032.1"/>
</dbReference>
<proteinExistence type="predicted"/>
<dbReference type="InterPro" id="IPR036415">
    <property type="entry name" value="Lamin_tail_dom_sf"/>
</dbReference>
<keyword evidence="4" id="KW-1185">Reference proteome</keyword>
<dbReference type="Pfam" id="PF00932">
    <property type="entry name" value="LTD"/>
    <property type="match status" value="1"/>
</dbReference>
<protein>
    <recommendedName>
        <fullName evidence="2">LTD domain-containing protein</fullName>
    </recommendedName>
</protein>
<dbReference type="InterPro" id="IPR001322">
    <property type="entry name" value="Lamin_tail_dom"/>
</dbReference>
<organism evidence="3 4">
    <name type="scientific">Bradymonas sediminis</name>
    <dbReference type="NCBI Taxonomy" id="1548548"/>
    <lineage>
        <taxon>Bacteria</taxon>
        <taxon>Deltaproteobacteria</taxon>
        <taxon>Bradymonadales</taxon>
        <taxon>Bradymonadaceae</taxon>
        <taxon>Bradymonas</taxon>
    </lineage>
</organism>
<dbReference type="Proteomes" id="UP000249799">
    <property type="component" value="Chromosome"/>
</dbReference>
<evidence type="ECO:0000313" key="4">
    <source>
        <dbReference type="Proteomes" id="UP000249799"/>
    </source>
</evidence>
<name>A0A2Z4FGI7_9DELT</name>
<dbReference type="KEGG" id="bsed:DN745_00030"/>
<accession>A0A2Z4FGI7</accession>
<dbReference type="AlphaFoldDB" id="A0A2Z4FGI7"/>
<dbReference type="EMBL" id="CP030032">
    <property type="protein sequence ID" value="AWV87805.1"/>
    <property type="molecule type" value="Genomic_DNA"/>
</dbReference>
<evidence type="ECO:0000256" key="1">
    <source>
        <dbReference type="SAM" id="MobiDB-lite"/>
    </source>
</evidence>
<feature type="domain" description="LTD" evidence="2">
    <location>
        <begin position="337"/>
        <end position="466"/>
    </location>
</feature>
<dbReference type="OrthoDB" id="5377190at2"/>
<gene>
    <name evidence="3" type="ORF">DN745_00030</name>
</gene>
<feature type="region of interest" description="Disordered" evidence="1">
    <location>
        <begin position="502"/>
        <end position="523"/>
    </location>
</feature>
<evidence type="ECO:0000259" key="2">
    <source>
        <dbReference type="PROSITE" id="PS51841"/>
    </source>
</evidence>
<sequence length="523" mass="52878">MPILAAFAFFGLSACGDSSAKNECAGVTCETPAPYCDGETAVSYASGGTCIESTGVCDIAGVERRLDCTARGETCIEGFCKPAPLCDADSCAQPEPTCVGATNLITYSGAGVCDDADGSCDFAAVSTTIDCADDGMVCNNGACETVELCGDGACAQPEDTCEGTNLITYSGAGICDESDGSCDYAAVSTTVDCADDGKVCQLGECVDEAVDLCDGVTCDAAPAASCDGDTAVTYSDDTGVCLQTDGSCDYSAKKVETDCSADGKICDAGACVDPAALCDGVTCDQPPAATCDGDFAVTYTANDGVCVVADGSCDYSAEEVRTDCSADGKSCSAGACVLTADHSVNAGDLIITEIMADPAAVTDANGEYFEVYNTTSRTLHINGLVVTDKGSGSFTVSVTPEAPVEVAPGEYFVFGKNDDLATNGGVNVDYQWGSFTLTNSADKVILTMPGAGTNPDVEIDRVEYGSGTGYPAVTAGAAMQFGSGNDFADHGDATLWCNSTEPINPTDTTPDFGTPGAANTPCN</sequence>
<reference evidence="3 4" key="1">
    <citation type="submission" date="2018-06" db="EMBL/GenBank/DDBJ databases">
        <title>Lujinxingia sediminis gen. nov. sp. nov., a new facultative anaerobic member of the class Deltaproteobacteria, and proposal of Lujinxingaceae fam. nov.</title>
        <authorList>
            <person name="Guo L.-Y."/>
            <person name="Li C.-M."/>
            <person name="Wang S."/>
            <person name="Du Z.-J."/>
        </authorList>
    </citation>
    <scope>NUCLEOTIDE SEQUENCE [LARGE SCALE GENOMIC DNA]</scope>
    <source>
        <strain evidence="3 4">FA350</strain>
    </source>
</reference>
<dbReference type="SUPFAM" id="SSF74853">
    <property type="entry name" value="Lamin A/C globular tail domain"/>
    <property type="match status" value="1"/>
</dbReference>